<reference evidence="1" key="1">
    <citation type="submission" date="2022-07" db="EMBL/GenBank/DDBJ databases">
        <title>Phylogenomic reconstructions and comparative analyses of Kickxellomycotina fungi.</title>
        <authorList>
            <person name="Reynolds N.K."/>
            <person name="Stajich J.E."/>
            <person name="Barry K."/>
            <person name="Grigoriev I.V."/>
            <person name="Crous P."/>
            <person name="Smith M.E."/>
        </authorList>
    </citation>
    <scope>NUCLEOTIDE SEQUENCE</scope>
    <source>
        <strain evidence="1">CBS 109366</strain>
    </source>
</reference>
<sequence length="644" mass="68401">MARVDAKAASHTHLPPPPSLGFLRAARAGSHQAALPPSGASPLSSMDSRFAPSRLKSALVVYATRAGTTLSYVESMLGELARQHPPRAWSYGVVLGDGEMDLHARVRVNGEPVDRALLEQCRCDCRLELRARFAQAPASPPLQGTDNADAMVINVALRVFEKLDVTTIALAAAHAGPAPETPADGKDTAGGPHWSIERLVMELYRPKVVVCGLEPLPAYLTRLPDGWRRGLIYLTRHPVRVISPIQPDAASAQLNGLAKVFAVEIEPARPLVEIPACADLVPGISGRDQSCFAALALAACQTWACQLGLAPDADPVHGVPQWVRRGVADARCPWLSYTPPGDRADGLGWHYSAAETPSEYHRVGEWFGGICAEMGASHRMLLIHLPQPVMGLHQYVSEEGSQRCSSDYRALLQSLHRPLRSVAWTFCVFVANIRCRARAGESCAPQDLLQYIPRELWADIAGLRADQTAVAPDLATARQLISARCAALRPTPGDVSSPLPPGGEPLTASSPGSAHTDTQRETPSPLRPVYLVWPAAPAPAPVPATGAAVPDGSPSPRVFGRPAAMASSTSVSTFGEGRARSLAAFGSASAASLPLRTRMANTPLPALSTLAAARPAIDVLVVGSRQFVLTAQRCTEQQALTPVT</sequence>
<evidence type="ECO:0000313" key="1">
    <source>
        <dbReference type="EMBL" id="KAJ2773666.1"/>
    </source>
</evidence>
<gene>
    <name evidence="1" type="ORF">IWQ57_001192</name>
</gene>
<evidence type="ECO:0000313" key="2">
    <source>
        <dbReference type="Proteomes" id="UP001140234"/>
    </source>
</evidence>
<proteinExistence type="predicted"/>
<accession>A0ACC1K4U6</accession>
<organism evidence="1 2">
    <name type="scientific">Coemansia nantahalensis</name>
    <dbReference type="NCBI Taxonomy" id="2789366"/>
    <lineage>
        <taxon>Eukaryota</taxon>
        <taxon>Fungi</taxon>
        <taxon>Fungi incertae sedis</taxon>
        <taxon>Zoopagomycota</taxon>
        <taxon>Kickxellomycotina</taxon>
        <taxon>Kickxellomycetes</taxon>
        <taxon>Kickxellales</taxon>
        <taxon>Kickxellaceae</taxon>
        <taxon>Coemansia</taxon>
    </lineage>
</organism>
<dbReference type="Proteomes" id="UP001140234">
    <property type="component" value="Unassembled WGS sequence"/>
</dbReference>
<comment type="caution">
    <text evidence="1">The sequence shown here is derived from an EMBL/GenBank/DDBJ whole genome shotgun (WGS) entry which is preliminary data.</text>
</comment>
<name>A0ACC1K4U6_9FUNG</name>
<keyword evidence="2" id="KW-1185">Reference proteome</keyword>
<dbReference type="EMBL" id="JANBUJ010000194">
    <property type="protein sequence ID" value="KAJ2773666.1"/>
    <property type="molecule type" value="Genomic_DNA"/>
</dbReference>
<protein>
    <submittedName>
        <fullName evidence="1">Uncharacterized protein</fullName>
    </submittedName>
</protein>